<dbReference type="Pfam" id="PF05204">
    <property type="entry name" value="Hom_end"/>
    <property type="match status" value="1"/>
</dbReference>
<evidence type="ECO:0000259" key="1">
    <source>
        <dbReference type="PROSITE" id="PS50819"/>
    </source>
</evidence>
<dbReference type="GeneID" id="80883561"/>
<dbReference type="Proteomes" id="UP001217417">
    <property type="component" value="Unassembled WGS sequence"/>
</dbReference>
<proteinExistence type="predicted"/>
<protein>
    <recommendedName>
        <fullName evidence="1">DOD-type homing endonuclease domain-containing protein</fullName>
    </recommendedName>
</protein>
<dbReference type="InterPro" id="IPR027434">
    <property type="entry name" value="Homing_endonucl"/>
</dbReference>
<dbReference type="InterPro" id="IPR004042">
    <property type="entry name" value="Intein_endonuc_central"/>
</dbReference>
<dbReference type="GO" id="GO:0004519">
    <property type="term" value="F:endonuclease activity"/>
    <property type="evidence" value="ECO:0007669"/>
    <property type="project" value="InterPro"/>
</dbReference>
<name>A0AAD7VRA7_9ASCO</name>
<dbReference type="RefSeq" id="XP_056041410.1">
    <property type="nucleotide sequence ID" value="XM_056188395.1"/>
</dbReference>
<dbReference type="Gene3D" id="3.10.28.10">
    <property type="entry name" value="Homing endonucleases"/>
    <property type="match status" value="1"/>
</dbReference>
<dbReference type="GO" id="GO:0030908">
    <property type="term" value="P:protein splicing"/>
    <property type="evidence" value="ECO:0007669"/>
    <property type="project" value="InterPro"/>
</dbReference>
<organism evidence="2 3">
    <name type="scientific">Lipomyces tetrasporus</name>
    <dbReference type="NCBI Taxonomy" id="54092"/>
    <lineage>
        <taxon>Eukaryota</taxon>
        <taxon>Fungi</taxon>
        <taxon>Dikarya</taxon>
        <taxon>Ascomycota</taxon>
        <taxon>Saccharomycotina</taxon>
        <taxon>Lipomycetes</taxon>
        <taxon>Lipomycetales</taxon>
        <taxon>Lipomycetaceae</taxon>
        <taxon>Lipomyces</taxon>
    </lineage>
</organism>
<feature type="domain" description="DOD-type homing endonuclease" evidence="1">
    <location>
        <begin position="233"/>
        <end position="396"/>
    </location>
</feature>
<dbReference type="InterPro" id="IPR007869">
    <property type="entry name" value="Homing_endonuc_PI-Sce"/>
</dbReference>
<comment type="caution">
    <text evidence="2">The sequence shown here is derived from an EMBL/GenBank/DDBJ whole genome shotgun (WGS) entry which is preliminary data.</text>
</comment>
<reference evidence="2" key="1">
    <citation type="submission" date="2023-03" db="EMBL/GenBank/DDBJ databases">
        <title>Near-Complete genome sequence of Lipomyces tetrasporous NRRL Y-64009, an oleaginous yeast capable of growing on lignocellulosic hydrolysates.</title>
        <authorList>
            <consortium name="Lawrence Berkeley National Laboratory"/>
            <person name="Jagtap S.S."/>
            <person name="Liu J.-J."/>
            <person name="Walukiewicz H.E."/>
            <person name="Pangilinan J."/>
            <person name="Lipzen A."/>
            <person name="Ahrendt S."/>
            <person name="Koriabine M."/>
            <person name="Cobaugh K."/>
            <person name="Salamov A."/>
            <person name="Yoshinaga Y."/>
            <person name="Ng V."/>
            <person name="Daum C."/>
            <person name="Grigoriev I.V."/>
            <person name="Slininger P.J."/>
            <person name="Dien B.S."/>
            <person name="Jin Y.-S."/>
            <person name="Rao C.V."/>
        </authorList>
    </citation>
    <scope>NUCLEOTIDE SEQUENCE</scope>
    <source>
        <strain evidence="2">NRRL Y-64009</strain>
    </source>
</reference>
<dbReference type="EMBL" id="JARPMG010000010">
    <property type="protein sequence ID" value="KAJ8097960.1"/>
    <property type="molecule type" value="Genomic_DNA"/>
</dbReference>
<gene>
    <name evidence="2" type="ORF">POJ06DRAFT_25949</name>
</gene>
<accession>A0AAD7VRA7</accession>
<dbReference type="PROSITE" id="PS50819">
    <property type="entry name" value="INTEIN_ENDONUCLEASE"/>
    <property type="match status" value="1"/>
</dbReference>
<keyword evidence="3" id="KW-1185">Reference proteome</keyword>
<dbReference type="GO" id="GO:0003677">
    <property type="term" value="F:DNA binding"/>
    <property type="evidence" value="ECO:0007669"/>
    <property type="project" value="InterPro"/>
</dbReference>
<evidence type="ECO:0000313" key="3">
    <source>
        <dbReference type="Proteomes" id="UP001217417"/>
    </source>
</evidence>
<dbReference type="AlphaFoldDB" id="A0AAD7VRA7"/>
<sequence>MPSQGLAPDTMVRTTTGVKPVGDIQIGDYLYDAANRPVPCIGVAQPVTGALKKITYTEFDSRAKSSFTFAPGFRLSLTASQTTPSLCTTTNAVCWFTRCERTRTLQGDGNLHLDADSSSVELDDTSAIRFAVIRKSIDSFVCGCKGFRTVMPHFTTESQAQLALSLLRGDRHHVLDPLIVRDGDKFNLTLEEYGRLCNNDVKRRRIWLYRAPLSIDLSTASTGPQDLPLDPYFLGLWLGDGHADNTRISSVDPEIIAWLQSYVHRLNRSAEEGAPMLHLAKSLSHTAGTKMRNGYVRNHDCFAYRIACSEGKGRRQGCNPVLEGLRKLGLLNNKSGGIPSSYMTADEDTRLAVIAGLIDSDGMYSKRNNHYRIVQSTEGHKKIVYDLKELARGCGICVTGVHIEMRRSSLVPERHPAYIICLGQGSQKFQKHLLLDRKKMNLQMRHINHDNCRFTISDASSGEYREFEVSGDHFQLANGLVVCN</sequence>
<evidence type="ECO:0000313" key="2">
    <source>
        <dbReference type="EMBL" id="KAJ8097960.1"/>
    </source>
</evidence>
<dbReference type="SUPFAM" id="SSF55608">
    <property type="entry name" value="Homing endonucleases"/>
    <property type="match status" value="1"/>
</dbReference>